<dbReference type="SUPFAM" id="SSF52540">
    <property type="entry name" value="P-loop containing nucleoside triphosphate hydrolases"/>
    <property type="match status" value="1"/>
</dbReference>
<reference evidence="4" key="1">
    <citation type="submission" date="2017-04" db="EMBL/GenBank/DDBJ databases">
        <authorList>
            <person name="Varghese N."/>
            <person name="Submissions S."/>
        </authorList>
    </citation>
    <scope>NUCLEOTIDE SEQUENCE [LARGE SCALE GENOMIC DNA]</scope>
    <source>
        <strain evidence="4">DSM 9293</strain>
    </source>
</reference>
<dbReference type="GO" id="GO:0016887">
    <property type="term" value="F:ATP hydrolysis activity"/>
    <property type="evidence" value="ECO:0007669"/>
    <property type="project" value="InterPro"/>
</dbReference>
<organism evidence="3 4">
    <name type="scientific">Sulfobacillus thermosulfidooxidans (strain DSM 9293 / VKM B-1269 / AT-1)</name>
    <dbReference type="NCBI Taxonomy" id="929705"/>
    <lineage>
        <taxon>Bacteria</taxon>
        <taxon>Bacillati</taxon>
        <taxon>Bacillota</taxon>
        <taxon>Clostridia</taxon>
        <taxon>Eubacteriales</taxon>
        <taxon>Clostridiales Family XVII. Incertae Sedis</taxon>
        <taxon>Sulfobacillus</taxon>
    </lineage>
</organism>
<dbReference type="Pfam" id="PF13401">
    <property type="entry name" value="AAA_22"/>
    <property type="match status" value="1"/>
</dbReference>
<gene>
    <name evidence="3" type="ORF">SAMN00768000_2159</name>
</gene>
<evidence type="ECO:0000256" key="1">
    <source>
        <dbReference type="SAM" id="MobiDB-lite"/>
    </source>
</evidence>
<dbReference type="Gene3D" id="3.40.50.300">
    <property type="entry name" value="P-loop containing nucleotide triphosphate hydrolases"/>
    <property type="match status" value="1"/>
</dbReference>
<dbReference type="RefSeq" id="WP_084661551.1">
    <property type="nucleotide sequence ID" value="NZ_FWWY01000001.1"/>
</dbReference>
<feature type="region of interest" description="Disordered" evidence="1">
    <location>
        <begin position="490"/>
        <end position="523"/>
    </location>
</feature>
<dbReference type="OrthoDB" id="5593847at2"/>
<accession>A0A1W1WHU3</accession>
<dbReference type="Proteomes" id="UP000192660">
    <property type="component" value="Unassembled WGS sequence"/>
</dbReference>
<evidence type="ECO:0000313" key="3">
    <source>
        <dbReference type="EMBL" id="SMC05323.1"/>
    </source>
</evidence>
<feature type="compositionally biased region" description="Polar residues" evidence="1">
    <location>
        <begin position="491"/>
        <end position="503"/>
    </location>
</feature>
<keyword evidence="4" id="KW-1185">Reference proteome</keyword>
<dbReference type="AlphaFoldDB" id="A0A1W1WHU3"/>
<dbReference type="InterPro" id="IPR049945">
    <property type="entry name" value="AAA_22"/>
</dbReference>
<proteinExistence type="predicted"/>
<dbReference type="InterPro" id="IPR027417">
    <property type="entry name" value="P-loop_NTPase"/>
</dbReference>
<feature type="domain" description="ORC1/DEAH AAA+ ATPase" evidence="2">
    <location>
        <begin position="133"/>
        <end position="285"/>
    </location>
</feature>
<dbReference type="EMBL" id="FWWY01000001">
    <property type="protein sequence ID" value="SMC05323.1"/>
    <property type="molecule type" value="Genomic_DNA"/>
</dbReference>
<evidence type="ECO:0000313" key="4">
    <source>
        <dbReference type="Proteomes" id="UP000192660"/>
    </source>
</evidence>
<evidence type="ECO:0000259" key="2">
    <source>
        <dbReference type="Pfam" id="PF13401"/>
    </source>
</evidence>
<sequence>MSDELRILVGQGRRIDADYQTPPIATYQGNPFIEALPPIWSEEEVGQQLTYAPLYSLQDRDMPAHYRLHLIQNTLQFFEPLPVHLELEQRFSRMIRIGYLARNPRDPRFVAQLHENADLIANEGSLSSATRSTATGFTILGMSGVGKTTSVERVLSLYPQLIGHHEYAGRPLTVMQVVWLKLDCPFDGSIKGLCLNFFQAIDDLLGSRYYERYASGRHTVDELLPRMARVAALHGLGVLVIDEIQHLSEAKSGGSRKMLNFFVQLVNTIGLPVVLVGTYKAQALLSGEFRQTRRGTGQGDFIWDRMANDEVWQFFVESLWRFQYTRRLVPLTPALRDALYDASQGITDFAVKLYMLAQARAITRNDDTITPALIRSVAKDSLRLASPILEALRTGNIRLLQGVDDVVPLDVERYLAEAERSVTTMGRLDSLRKPADQSSSVTGESALVGWLIEAGVPKIVARQAVEFIQSDEATSLLDDRQNALEKARALMQSTPGSEDSPSAQMPEAVKKRPSQKQEGAPESLVLKSVVQTGLKAGRSAYGALKNAGWIQSMEAFVS</sequence>
<protein>
    <submittedName>
        <fullName evidence="3">AAA domain-containing protein</fullName>
    </submittedName>
</protein>
<name>A0A1W1WHU3_SULTA</name>